<proteinExistence type="predicted"/>
<evidence type="ECO:0000313" key="1">
    <source>
        <dbReference type="EMBL" id="SFK57586.1"/>
    </source>
</evidence>
<dbReference type="OrthoDB" id="9782972at2"/>
<dbReference type="AlphaFoldDB" id="A0A1I4APJ3"/>
<evidence type="ECO:0008006" key="3">
    <source>
        <dbReference type="Google" id="ProtNLM"/>
    </source>
</evidence>
<accession>A0A1I4APJ3</accession>
<dbReference type="STRING" id="52441.SAMN05216302_1009105"/>
<reference evidence="2" key="1">
    <citation type="submission" date="2016-10" db="EMBL/GenBank/DDBJ databases">
        <authorList>
            <person name="Varghese N."/>
            <person name="Submissions S."/>
        </authorList>
    </citation>
    <scope>NUCLEOTIDE SEQUENCE [LARGE SCALE GENOMIC DNA]</scope>
    <source>
        <strain evidence="2">Nm69</strain>
    </source>
</reference>
<sequence>MQKKIDLGDATILPGFIESHAHISVQNISSETVLRHSVTTVRDTGGPLHKPLGGDGKLHMRNKQNQNLFMALKPVMTMCLGESMDKNWD</sequence>
<name>A0A1I4APJ3_9PROT</name>
<protein>
    <recommendedName>
        <fullName evidence="3">Amidohydrolase family protein</fullName>
    </recommendedName>
</protein>
<organism evidence="1 2">
    <name type="scientific">Nitrosomonas aestuarii</name>
    <dbReference type="NCBI Taxonomy" id="52441"/>
    <lineage>
        <taxon>Bacteria</taxon>
        <taxon>Pseudomonadati</taxon>
        <taxon>Pseudomonadota</taxon>
        <taxon>Betaproteobacteria</taxon>
        <taxon>Nitrosomonadales</taxon>
        <taxon>Nitrosomonadaceae</taxon>
        <taxon>Nitrosomonas</taxon>
    </lineage>
</organism>
<dbReference type="Gene3D" id="3.20.20.140">
    <property type="entry name" value="Metal-dependent hydrolases"/>
    <property type="match status" value="1"/>
</dbReference>
<dbReference type="GO" id="GO:0016810">
    <property type="term" value="F:hydrolase activity, acting on carbon-nitrogen (but not peptide) bonds"/>
    <property type="evidence" value="ECO:0007669"/>
    <property type="project" value="InterPro"/>
</dbReference>
<gene>
    <name evidence="1" type="ORF">SAMN05216302_1009105</name>
</gene>
<dbReference type="Gene3D" id="2.30.40.10">
    <property type="entry name" value="Urease, subunit C, domain 1"/>
    <property type="match status" value="1"/>
</dbReference>
<evidence type="ECO:0000313" key="2">
    <source>
        <dbReference type="Proteomes" id="UP000199533"/>
    </source>
</evidence>
<dbReference type="Proteomes" id="UP000199533">
    <property type="component" value="Unassembled WGS sequence"/>
</dbReference>
<dbReference type="InterPro" id="IPR011059">
    <property type="entry name" value="Metal-dep_hydrolase_composite"/>
</dbReference>
<keyword evidence="2" id="KW-1185">Reference proteome</keyword>
<dbReference type="RefSeq" id="WP_090698773.1">
    <property type="nucleotide sequence ID" value="NZ_FOSP01000009.1"/>
</dbReference>
<dbReference type="EMBL" id="FOSP01000009">
    <property type="protein sequence ID" value="SFK57586.1"/>
    <property type="molecule type" value="Genomic_DNA"/>
</dbReference>